<dbReference type="Proteomes" id="UP000290092">
    <property type="component" value="Unassembled WGS sequence"/>
</dbReference>
<gene>
    <name evidence="8" type="ORF">CP985_12005</name>
</gene>
<comment type="caution">
    <text evidence="8">The sequence shown here is derived from an EMBL/GenBank/DDBJ whole genome shotgun (WGS) entry which is preliminary data.</text>
</comment>
<dbReference type="PANTHER" id="PTHR30349:SF64">
    <property type="entry name" value="PROPHAGE INTEGRASE INTD-RELATED"/>
    <property type="match status" value="1"/>
</dbReference>
<dbReference type="GO" id="GO:0003677">
    <property type="term" value="F:DNA binding"/>
    <property type="evidence" value="ECO:0007669"/>
    <property type="project" value="UniProtKB-UniRule"/>
</dbReference>
<dbReference type="RefSeq" id="WP_114842027.1">
    <property type="nucleotide sequence ID" value="NZ_CP031219.1"/>
</dbReference>
<dbReference type="PANTHER" id="PTHR30349">
    <property type="entry name" value="PHAGE INTEGRASE-RELATED"/>
    <property type="match status" value="1"/>
</dbReference>
<feature type="domain" description="Tyr recombinase" evidence="6">
    <location>
        <begin position="180"/>
        <end position="360"/>
    </location>
</feature>
<evidence type="ECO:0000259" key="7">
    <source>
        <dbReference type="PROSITE" id="PS51900"/>
    </source>
</evidence>
<dbReference type="InterPro" id="IPR013762">
    <property type="entry name" value="Integrase-like_cat_sf"/>
</dbReference>
<dbReference type="InterPro" id="IPR044068">
    <property type="entry name" value="CB"/>
</dbReference>
<keyword evidence="3 5" id="KW-0238">DNA-binding</keyword>
<accession>A0AAX2ACP4</accession>
<sequence>MAQRIKSKKYPGVYYRELSNGDKSYDITYKVDDKKVWLKIGLHSEGIREAFCHQKRNEIVTKQRLGEELPHIASKKNSKTLLELAKEFYDYKELYNKQNKKTRSRVENRLNEHFIGTKAVKIITKADMENFQVEIQKDLMPATVNFIMQQVGAIFIWAIENEILEKNPCKGIKKQKVDNSRLRYLEIDEIKKLIDTIKNDKTAYYFVMLSLATGGRLQTICNIKVSDIKLNGTIKLYDFKNSSEYYGFVNDELKNEIEKFIADSNIKKDDYLFKTTKNQNYTNQYYYRKLQPIFDILFNPEGIEPLNKVTIHTLRHTFASQLAINETPILTIKKLMNHNDINATMRYAKLSKSSGEKHVDSLIKSLMDI</sequence>
<evidence type="ECO:0000313" key="9">
    <source>
        <dbReference type="Proteomes" id="UP000290092"/>
    </source>
</evidence>
<feature type="domain" description="Core-binding (CB)" evidence="7">
    <location>
        <begin position="79"/>
        <end position="159"/>
    </location>
</feature>
<keyword evidence="4" id="KW-0233">DNA recombination</keyword>
<evidence type="ECO:0000313" key="8">
    <source>
        <dbReference type="EMBL" id="RXK14784.1"/>
    </source>
</evidence>
<reference evidence="8 9" key="1">
    <citation type="submission" date="2017-09" db="EMBL/GenBank/DDBJ databases">
        <title>Genomics of the genus Arcobacter.</title>
        <authorList>
            <person name="Perez-Cataluna A."/>
            <person name="Figueras M.J."/>
            <person name="Salas-Masso N."/>
        </authorList>
    </citation>
    <scope>NUCLEOTIDE SEQUENCE [LARGE SCALE GENOMIC DNA]</scope>
    <source>
        <strain evidence="8 9">CECT 7386</strain>
    </source>
</reference>
<dbReference type="Pfam" id="PF00589">
    <property type="entry name" value="Phage_integrase"/>
    <property type="match status" value="1"/>
</dbReference>
<dbReference type="Gene3D" id="1.10.443.10">
    <property type="entry name" value="Intergrase catalytic core"/>
    <property type="match status" value="1"/>
</dbReference>
<dbReference type="CDD" id="cd00796">
    <property type="entry name" value="INT_Rci_Hp1_C"/>
    <property type="match status" value="1"/>
</dbReference>
<dbReference type="GO" id="GO:0015074">
    <property type="term" value="P:DNA integration"/>
    <property type="evidence" value="ECO:0007669"/>
    <property type="project" value="UniProtKB-KW"/>
</dbReference>
<evidence type="ECO:0000256" key="3">
    <source>
        <dbReference type="ARBA" id="ARBA00023125"/>
    </source>
</evidence>
<keyword evidence="2" id="KW-0229">DNA integration</keyword>
<evidence type="ECO:0000256" key="1">
    <source>
        <dbReference type="ARBA" id="ARBA00008857"/>
    </source>
</evidence>
<proteinExistence type="inferred from homology"/>
<dbReference type="PROSITE" id="PS51898">
    <property type="entry name" value="TYR_RECOMBINASE"/>
    <property type="match status" value="1"/>
</dbReference>
<protein>
    <submittedName>
        <fullName evidence="8">Integrase</fullName>
    </submittedName>
</protein>
<dbReference type="InterPro" id="IPR011010">
    <property type="entry name" value="DNA_brk_join_enz"/>
</dbReference>
<keyword evidence="9" id="KW-1185">Reference proteome</keyword>
<dbReference type="AlphaFoldDB" id="A0AAX2ACP4"/>
<dbReference type="Gene3D" id="1.10.150.130">
    <property type="match status" value="1"/>
</dbReference>
<dbReference type="EMBL" id="NXID01000052">
    <property type="protein sequence ID" value="RXK14784.1"/>
    <property type="molecule type" value="Genomic_DNA"/>
</dbReference>
<dbReference type="PROSITE" id="PS51900">
    <property type="entry name" value="CB"/>
    <property type="match status" value="1"/>
</dbReference>
<dbReference type="InterPro" id="IPR002104">
    <property type="entry name" value="Integrase_catalytic"/>
</dbReference>
<name>A0AAX2ACP4_9BACT</name>
<dbReference type="InterPro" id="IPR050090">
    <property type="entry name" value="Tyrosine_recombinase_XerCD"/>
</dbReference>
<dbReference type="InterPro" id="IPR010998">
    <property type="entry name" value="Integrase_recombinase_N"/>
</dbReference>
<organism evidence="8 9">
    <name type="scientific">Malaciobacter mytili LMG 24559</name>
    <dbReference type="NCBI Taxonomy" id="1032238"/>
    <lineage>
        <taxon>Bacteria</taxon>
        <taxon>Pseudomonadati</taxon>
        <taxon>Campylobacterota</taxon>
        <taxon>Epsilonproteobacteria</taxon>
        <taxon>Campylobacterales</taxon>
        <taxon>Arcobacteraceae</taxon>
        <taxon>Malaciobacter</taxon>
    </lineage>
</organism>
<evidence type="ECO:0000259" key="6">
    <source>
        <dbReference type="PROSITE" id="PS51898"/>
    </source>
</evidence>
<dbReference type="SUPFAM" id="SSF56349">
    <property type="entry name" value="DNA breaking-rejoining enzymes"/>
    <property type="match status" value="1"/>
</dbReference>
<comment type="similarity">
    <text evidence="1">Belongs to the 'phage' integrase family.</text>
</comment>
<evidence type="ECO:0000256" key="5">
    <source>
        <dbReference type="PROSITE-ProRule" id="PRU01248"/>
    </source>
</evidence>
<evidence type="ECO:0000256" key="2">
    <source>
        <dbReference type="ARBA" id="ARBA00022908"/>
    </source>
</evidence>
<dbReference type="KEGG" id="amyt:AMYT_1603"/>
<evidence type="ECO:0000256" key="4">
    <source>
        <dbReference type="ARBA" id="ARBA00023172"/>
    </source>
</evidence>
<dbReference type="GO" id="GO:0006310">
    <property type="term" value="P:DNA recombination"/>
    <property type="evidence" value="ECO:0007669"/>
    <property type="project" value="UniProtKB-KW"/>
</dbReference>